<dbReference type="Pfam" id="PF07883">
    <property type="entry name" value="Cupin_2"/>
    <property type="match status" value="1"/>
</dbReference>
<evidence type="ECO:0000313" key="2">
    <source>
        <dbReference type="EMBL" id="NEL53760.1"/>
    </source>
</evidence>
<evidence type="ECO:0000259" key="1">
    <source>
        <dbReference type="Pfam" id="PF07883"/>
    </source>
</evidence>
<dbReference type="Gene3D" id="2.60.120.10">
    <property type="entry name" value="Jelly Rolls"/>
    <property type="match status" value="1"/>
</dbReference>
<dbReference type="SUPFAM" id="SSF51182">
    <property type="entry name" value="RmlC-like cupins"/>
    <property type="match status" value="1"/>
</dbReference>
<evidence type="ECO:0000313" key="3">
    <source>
        <dbReference type="Proteomes" id="UP000470470"/>
    </source>
</evidence>
<gene>
    <name evidence="2" type="ORF">G1H19_07060</name>
</gene>
<comment type="caution">
    <text evidence="2">The sequence shown here is derived from an EMBL/GenBank/DDBJ whole genome shotgun (WGS) entry which is preliminary data.</text>
</comment>
<dbReference type="AlphaFoldDB" id="A0A7K3WDB2"/>
<proteinExistence type="predicted"/>
<sequence>MSNAPTTRSVDDVQAHLIGTNDTVKLAVLAGPADGSPTTVVFEIWEPGGAQPDNSHEDSAETFVVLAGTARAHSDEHVVDLVAGDVIVLPEGSVHHIVNSSPDQRLYTLTVMARDGGFAELIESGPPAELDAADRAVLGRVTRPATTGR</sequence>
<dbReference type="InterPro" id="IPR013096">
    <property type="entry name" value="Cupin_2"/>
</dbReference>
<dbReference type="InterPro" id="IPR014710">
    <property type="entry name" value="RmlC-like_jellyroll"/>
</dbReference>
<accession>A0A7K3WDB2</accession>
<dbReference type="RefSeq" id="WP_162392660.1">
    <property type="nucleotide sequence ID" value="NZ_JAABOZ010000002.1"/>
</dbReference>
<keyword evidence="3" id="KW-1185">Reference proteome</keyword>
<feature type="domain" description="Cupin type-2" evidence="1">
    <location>
        <begin position="43"/>
        <end position="106"/>
    </location>
</feature>
<dbReference type="EMBL" id="JAAGWK010000009">
    <property type="protein sequence ID" value="NEL53760.1"/>
    <property type="molecule type" value="Genomic_DNA"/>
</dbReference>
<dbReference type="InterPro" id="IPR011051">
    <property type="entry name" value="RmlC_Cupin_sf"/>
</dbReference>
<organism evidence="2 3">
    <name type="scientific">Goekera deserti</name>
    <dbReference type="NCBI Taxonomy" id="2497753"/>
    <lineage>
        <taxon>Bacteria</taxon>
        <taxon>Bacillati</taxon>
        <taxon>Actinomycetota</taxon>
        <taxon>Actinomycetes</taxon>
        <taxon>Geodermatophilales</taxon>
        <taxon>Geodermatophilaceae</taxon>
        <taxon>Goekera</taxon>
    </lineage>
</organism>
<name>A0A7K3WDB2_9ACTN</name>
<protein>
    <submittedName>
        <fullName evidence="2">Cupin domain-containing protein</fullName>
    </submittedName>
</protein>
<reference evidence="2 3" key="1">
    <citation type="submission" date="2020-02" db="EMBL/GenBank/DDBJ databases">
        <title>The whole genome sequence of CPCC 205119.</title>
        <authorList>
            <person name="Jiang Z."/>
        </authorList>
    </citation>
    <scope>NUCLEOTIDE SEQUENCE [LARGE SCALE GENOMIC DNA]</scope>
    <source>
        <strain evidence="2 3">CPCC 205119</strain>
    </source>
</reference>
<dbReference type="Proteomes" id="UP000470470">
    <property type="component" value="Unassembled WGS sequence"/>
</dbReference>